<reference evidence="16 17" key="1">
    <citation type="submission" date="2016-01" db="EMBL/GenBank/DDBJ databases">
        <title>High potential of lignocellulose degradation of a new Verrucomicrobia species.</title>
        <authorList>
            <person name="Wang Y."/>
            <person name="Shi Y."/>
            <person name="Qiu Z."/>
            <person name="Liu S."/>
            <person name="Yang H."/>
        </authorList>
    </citation>
    <scope>NUCLEOTIDE SEQUENCE [LARGE SCALE GENOMIC DNA]</scope>
    <source>
        <strain evidence="16 17">TSB47</strain>
    </source>
</reference>
<feature type="region of interest" description="Disordered" evidence="13">
    <location>
        <begin position="17"/>
        <end position="43"/>
    </location>
</feature>
<keyword evidence="5" id="KW-0812">Transmembrane</keyword>
<dbReference type="Pfam" id="PF07715">
    <property type="entry name" value="Plug"/>
    <property type="match status" value="1"/>
</dbReference>
<dbReference type="InterPro" id="IPR000531">
    <property type="entry name" value="Beta-barrel_TonB"/>
</dbReference>
<feature type="domain" description="TonB-dependent receptor-like beta-barrel" evidence="14">
    <location>
        <begin position="454"/>
        <end position="1022"/>
    </location>
</feature>
<dbReference type="InterPro" id="IPR039426">
    <property type="entry name" value="TonB-dep_rcpt-like"/>
</dbReference>
<keyword evidence="11" id="KW-0998">Cell outer membrane</keyword>
<sequence length="1071" mass="118250">MIAGILTPCWLWSQQAPQAAASEADAQDRPPAPASGETRGDAAGIAEDDVVIMSPFEVQTERDQGFVAASMLTGGRLATDLKDTPIAYTVLTREFIDAMQLADLSEMHEWSTNTQSTKRDGTQYGTGETVSIRSRGIGTSIQKNFFPVNYNFDGYNLERLDLARGPNAVLFGSNSLGGAVNSITKRALIGKRKLDVRAAYGSWGNLRTTLDYNQPVGKNLSFRANALWQERDGWRTTDYSETKGLTLAGTLKLSKGTEIRMEVEQGKMKRSITANFMDQLSGWDGVSSVDTYNVLPGDRTLTGINKITNTGRGRLIYTPALDGRLINYANWGQTFGAGAYTGSLVAGVPFAGMNPNISGRNIREQQNLPADLYDNAINNSYFRIPRREFSSFTNEPIYGVDNDSYTVSLTQQIGRNFFMELALNRQSERVTTDMGISRGMANVYIDVNKKTPEGDDNPNYLQPYAQHDSNPSIKDRDRVNARVALGYVLDAGAVGNFTFSLMGGVSNAREVSELYWYALRAGDDPTKWTDYNGSTAIAFRYYFYTDQPRTRPMPDTWRYVDPVAGTTADTPAGQVRDFTNSAQNQISEIDYTYIQVATNAKLLNNRLSLVLAARHDRYKTRQEALDWLGNFPLDWNGTDWQAKPAAPASYGSLTYRLRDADGIPYGPELPADVRPRDPQGARAADMRYADDHFQDDYSPPGQKGGVTTVSVGTVWHATRHISPFVNFAQSFVPPQGDFRLNGSLAKHVSSQGWDAGLRFTLLGGRAVATASYYQGLEKNARASTTGFGAELPRILKARPLEGGYQYNKYLPLLPTGFSDFANRETEGFEFELTANLAKNWRLLFNAALPRTWDTNGHKDSFAYYNANKATLIQIIRDAGGVFDAAEKFASTGPGMDTDGQTAVTAWNTIQNTIDAYSARMPTTRVSEVTANLFTDYAFSRGFLKGVTIGGGFNYRGKQPIGFKGADTIAEPDNPGAAIDDPSVGKDDAVYLDGYYLATLAISYKRRIFKNKAELVISLNVNNALDYDKPVYYDTIMRPPGGDVSTPARVATPNNYYWETPRNFLLTARLLF</sequence>
<evidence type="ECO:0000256" key="10">
    <source>
        <dbReference type="ARBA" id="ARBA00023136"/>
    </source>
</evidence>
<keyword evidence="3" id="KW-1134">Transmembrane beta strand</keyword>
<evidence type="ECO:0000313" key="17">
    <source>
        <dbReference type="Proteomes" id="UP000078486"/>
    </source>
</evidence>
<keyword evidence="7" id="KW-0408">Iron</keyword>
<name>A0A178IHJ4_9BACT</name>
<dbReference type="InterPro" id="IPR010917">
    <property type="entry name" value="TonB_rcpt_CS"/>
</dbReference>
<evidence type="ECO:0000256" key="2">
    <source>
        <dbReference type="ARBA" id="ARBA00022448"/>
    </source>
</evidence>
<organism evidence="16 17">
    <name type="scientific">Termitidicoccus mucosus</name>
    <dbReference type="NCBI Taxonomy" id="1184151"/>
    <lineage>
        <taxon>Bacteria</taxon>
        <taxon>Pseudomonadati</taxon>
        <taxon>Verrucomicrobiota</taxon>
        <taxon>Opitutia</taxon>
        <taxon>Opitutales</taxon>
        <taxon>Opitutaceae</taxon>
        <taxon>Termitidicoccus</taxon>
    </lineage>
</organism>
<dbReference type="GO" id="GO:0015344">
    <property type="term" value="F:siderophore uptake transmembrane transporter activity"/>
    <property type="evidence" value="ECO:0007669"/>
    <property type="project" value="TreeGrafter"/>
</dbReference>
<dbReference type="PANTHER" id="PTHR32552">
    <property type="entry name" value="FERRICHROME IRON RECEPTOR-RELATED"/>
    <property type="match status" value="1"/>
</dbReference>
<dbReference type="AlphaFoldDB" id="A0A178IHJ4"/>
<accession>A0A178IHJ4</accession>
<dbReference type="Proteomes" id="UP000078486">
    <property type="component" value="Unassembled WGS sequence"/>
</dbReference>
<evidence type="ECO:0000256" key="1">
    <source>
        <dbReference type="ARBA" id="ARBA00004571"/>
    </source>
</evidence>
<dbReference type="Gene3D" id="2.170.130.10">
    <property type="entry name" value="TonB-dependent receptor, plug domain"/>
    <property type="match status" value="1"/>
</dbReference>
<evidence type="ECO:0000256" key="12">
    <source>
        <dbReference type="RuleBase" id="RU003357"/>
    </source>
</evidence>
<dbReference type="InterPro" id="IPR037066">
    <property type="entry name" value="Plug_dom_sf"/>
</dbReference>
<dbReference type="PROSITE" id="PS01156">
    <property type="entry name" value="TONB_DEPENDENT_REC_2"/>
    <property type="match status" value="1"/>
</dbReference>
<comment type="caution">
    <text evidence="16">The sequence shown here is derived from an EMBL/GenBank/DDBJ whole genome shotgun (WGS) entry which is preliminary data.</text>
</comment>
<proteinExistence type="inferred from homology"/>
<evidence type="ECO:0000256" key="13">
    <source>
        <dbReference type="SAM" id="MobiDB-lite"/>
    </source>
</evidence>
<dbReference type="InterPro" id="IPR036942">
    <property type="entry name" value="Beta-barrel_TonB_sf"/>
</dbReference>
<keyword evidence="8" id="KW-0406">Ion transport</keyword>
<dbReference type="PANTHER" id="PTHR32552:SF68">
    <property type="entry name" value="FERRICHROME OUTER MEMBRANE TRANSPORTER_PHAGE RECEPTOR"/>
    <property type="match status" value="1"/>
</dbReference>
<dbReference type="Gene3D" id="2.40.170.20">
    <property type="entry name" value="TonB-dependent receptor, beta-barrel domain"/>
    <property type="match status" value="1"/>
</dbReference>
<keyword evidence="10 12" id="KW-0472">Membrane</keyword>
<evidence type="ECO:0000256" key="9">
    <source>
        <dbReference type="ARBA" id="ARBA00023077"/>
    </source>
</evidence>
<keyword evidence="9 12" id="KW-0798">TonB box</keyword>
<evidence type="ECO:0000259" key="14">
    <source>
        <dbReference type="Pfam" id="PF00593"/>
    </source>
</evidence>
<evidence type="ECO:0000256" key="4">
    <source>
        <dbReference type="ARBA" id="ARBA00022496"/>
    </source>
</evidence>
<dbReference type="GO" id="GO:0009279">
    <property type="term" value="C:cell outer membrane"/>
    <property type="evidence" value="ECO:0007669"/>
    <property type="project" value="UniProtKB-SubCell"/>
</dbReference>
<keyword evidence="4" id="KW-0410">Iron transport</keyword>
<comment type="similarity">
    <text evidence="12">Belongs to the TonB-dependent receptor family.</text>
</comment>
<keyword evidence="2" id="KW-0813">Transport</keyword>
<protein>
    <submittedName>
        <fullName evidence="16">Uncharacterized protein</fullName>
    </submittedName>
</protein>
<evidence type="ECO:0000313" key="16">
    <source>
        <dbReference type="EMBL" id="OAM88667.1"/>
    </source>
</evidence>
<evidence type="ECO:0000256" key="8">
    <source>
        <dbReference type="ARBA" id="ARBA00023065"/>
    </source>
</evidence>
<evidence type="ECO:0000256" key="6">
    <source>
        <dbReference type="ARBA" id="ARBA00022729"/>
    </source>
</evidence>
<evidence type="ECO:0000256" key="5">
    <source>
        <dbReference type="ARBA" id="ARBA00022692"/>
    </source>
</evidence>
<evidence type="ECO:0000256" key="7">
    <source>
        <dbReference type="ARBA" id="ARBA00023004"/>
    </source>
</evidence>
<evidence type="ECO:0000256" key="3">
    <source>
        <dbReference type="ARBA" id="ARBA00022452"/>
    </source>
</evidence>
<evidence type="ECO:0000256" key="11">
    <source>
        <dbReference type="ARBA" id="ARBA00023237"/>
    </source>
</evidence>
<gene>
    <name evidence="16" type="ORF">AW736_15635</name>
</gene>
<feature type="domain" description="TonB-dependent receptor plug" evidence="15">
    <location>
        <begin position="81"/>
        <end position="179"/>
    </location>
</feature>
<evidence type="ECO:0000259" key="15">
    <source>
        <dbReference type="Pfam" id="PF07715"/>
    </source>
</evidence>
<comment type="subcellular location">
    <subcellularLocation>
        <location evidence="1">Cell outer membrane</location>
        <topology evidence="1">Multi-pass membrane protein</topology>
    </subcellularLocation>
</comment>
<dbReference type="SUPFAM" id="SSF56935">
    <property type="entry name" value="Porins"/>
    <property type="match status" value="1"/>
</dbReference>
<dbReference type="STRING" id="1184151.AW736_15635"/>
<dbReference type="InterPro" id="IPR012910">
    <property type="entry name" value="Plug_dom"/>
</dbReference>
<dbReference type="Pfam" id="PF00593">
    <property type="entry name" value="TonB_dep_Rec_b-barrel"/>
    <property type="match status" value="1"/>
</dbReference>
<keyword evidence="6" id="KW-0732">Signal</keyword>
<keyword evidence="17" id="KW-1185">Reference proteome</keyword>
<dbReference type="EMBL" id="LRRQ01000125">
    <property type="protein sequence ID" value="OAM88667.1"/>
    <property type="molecule type" value="Genomic_DNA"/>
</dbReference>